<dbReference type="PROSITE" id="PS50887">
    <property type="entry name" value="GGDEF"/>
    <property type="match status" value="2"/>
</dbReference>
<feature type="modified residue" description="4-aspartylphosphate" evidence="3">
    <location>
        <position position="55"/>
    </location>
</feature>
<reference evidence="7 8" key="1">
    <citation type="submission" date="2017-10" db="EMBL/GenBank/DDBJ databases">
        <title>Resolving the taxonomy of Roseburia spp., Eubacterium rectale and Agathobacter spp. through phylogenomic analysis.</title>
        <authorList>
            <person name="Sheridan P.O."/>
            <person name="Walker A.W."/>
            <person name="Duncan S.H."/>
            <person name="Scott K.P."/>
            <person name="Toole P.W.O."/>
            <person name="Luis P."/>
            <person name="Flint H.J."/>
        </authorList>
    </citation>
    <scope>NUCLEOTIDE SEQUENCE [LARGE SCALE GENOMIC DNA]</scope>
    <source>
        <strain evidence="7 8">JK623</strain>
    </source>
</reference>
<dbReference type="InterPro" id="IPR043128">
    <property type="entry name" value="Rev_trsase/Diguanyl_cyclase"/>
</dbReference>
<reference evidence="7 8" key="2">
    <citation type="submission" date="2017-10" db="EMBL/GenBank/DDBJ databases">
        <authorList>
            <person name="Banno H."/>
            <person name="Chua N.-H."/>
        </authorList>
    </citation>
    <scope>NUCLEOTIDE SEQUENCE [LARGE SCALE GENOMIC DNA]</scope>
    <source>
        <strain evidence="7 8">JK623</strain>
    </source>
</reference>
<evidence type="ECO:0000256" key="4">
    <source>
        <dbReference type="SAM" id="Coils"/>
    </source>
</evidence>
<dbReference type="PANTHER" id="PTHR45138">
    <property type="entry name" value="REGULATORY COMPONENTS OF SENSORY TRANSDUCTION SYSTEM"/>
    <property type="match status" value="1"/>
</dbReference>
<dbReference type="SMART" id="SM00448">
    <property type="entry name" value="REC"/>
    <property type="match status" value="1"/>
</dbReference>
<keyword evidence="8" id="KW-1185">Reference proteome</keyword>
<organism evidence="7 8">
    <name type="scientific">Agathobacter ruminis</name>
    <dbReference type="NCBI Taxonomy" id="1712665"/>
    <lineage>
        <taxon>Bacteria</taxon>
        <taxon>Bacillati</taxon>
        <taxon>Bacillota</taxon>
        <taxon>Clostridia</taxon>
        <taxon>Lachnospirales</taxon>
        <taxon>Lachnospiraceae</taxon>
        <taxon>Agathobacter</taxon>
    </lineage>
</organism>
<evidence type="ECO:0000256" key="1">
    <source>
        <dbReference type="ARBA" id="ARBA00018672"/>
    </source>
</evidence>
<dbReference type="AlphaFoldDB" id="A0A2G3E133"/>
<dbReference type="SUPFAM" id="SSF55073">
    <property type="entry name" value="Nucleotide cyclase"/>
    <property type="match status" value="2"/>
</dbReference>
<dbReference type="InterPro" id="IPR050469">
    <property type="entry name" value="Diguanylate_Cyclase"/>
</dbReference>
<dbReference type="PANTHER" id="PTHR45138:SF9">
    <property type="entry name" value="DIGUANYLATE CYCLASE DGCM-RELATED"/>
    <property type="match status" value="1"/>
</dbReference>
<dbReference type="InterPro" id="IPR001789">
    <property type="entry name" value="Sig_transdc_resp-reg_receiver"/>
</dbReference>
<dbReference type="SUPFAM" id="SSF52172">
    <property type="entry name" value="CheY-like"/>
    <property type="match status" value="1"/>
</dbReference>
<evidence type="ECO:0000313" key="8">
    <source>
        <dbReference type="Proteomes" id="UP000224563"/>
    </source>
</evidence>
<evidence type="ECO:0000259" key="5">
    <source>
        <dbReference type="PROSITE" id="PS50110"/>
    </source>
</evidence>
<name>A0A2G3E133_9FIRM</name>
<evidence type="ECO:0000256" key="2">
    <source>
        <dbReference type="ARBA" id="ARBA00024867"/>
    </source>
</evidence>
<protein>
    <recommendedName>
        <fullName evidence="1">Stage 0 sporulation protein A homolog</fullName>
    </recommendedName>
</protein>
<comment type="caution">
    <text evidence="7">The sequence shown here is derived from an EMBL/GenBank/DDBJ whole genome shotgun (WGS) entry which is preliminary data.</text>
</comment>
<keyword evidence="4" id="KW-0175">Coiled coil</keyword>
<dbReference type="Pfam" id="PF00990">
    <property type="entry name" value="GGDEF"/>
    <property type="match status" value="1"/>
</dbReference>
<evidence type="ECO:0000259" key="6">
    <source>
        <dbReference type="PROSITE" id="PS50887"/>
    </source>
</evidence>
<evidence type="ECO:0000256" key="3">
    <source>
        <dbReference type="PROSITE-ProRule" id="PRU00169"/>
    </source>
</evidence>
<feature type="coiled-coil region" evidence="4">
    <location>
        <begin position="349"/>
        <end position="376"/>
    </location>
</feature>
<feature type="domain" description="GGDEF" evidence="6">
    <location>
        <begin position="156"/>
        <end position="286"/>
    </location>
</feature>
<proteinExistence type="predicted"/>
<dbReference type="InterPro" id="IPR029787">
    <property type="entry name" value="Nucleotide_cyclase"/>
</dbReference>
<sequence>MNKETVILLVDDDNLNVKLGTAILKYRYRVDVAMSGREALEYLDTHPLPSLMLLDLHMPDMSGFEVLAELKKDVRFDQLPVIILTADDDKTSEVEGFKLGVMDFITKPMVAEVLRERINRVLTLNERQRELSTDRLTGLNIRTVGESEIEKAMSRDPGFLAFLDVDNLKRINDTIGHEAGDRVLKLIGTILSDCAGTALTCRLGGDEFLLFIKNITKEKMFETIEAMISGFLTKKEEDIAIRAASISIGLVETNPAISYKEAYSKADKALYHVKQNGKDGYFLYKETNDEEEQKDSGNLTRLKSALKKSGSYHGAMNVEFREFAKLYEYFSNLKRRFQHSFHLVMLGIRENEKLTREETEETMVRLEDAIRETIRSVDVCTRYSTSSFLLILVDPGTQEQIAQIQERIVANFREECRDERISINTYDTEME</sequence>
<dbReference type="Pfam" id="PF00072">
    <property type="entry name" value="Response_reg"/>
    <property type="match status" value="1"/>
</dbReference>
<gene>
    <name evidence="7" type="ORF">CSX02_11615</name>
</gene>
<dbReference type="CDD" id="cd01949">
    <property type="entry name" value="GGDEF"/>
    <property type="match status" value="1"/>
</dbReference>
<dbReference type="SMART" id="SM00267">
    <property type="entry name" value="GGDEF"/>
    <property type="match status" value="1"/>
</dbReference>
<dbReference type="RefSeq" id="WP_099386791.1">
    <property type="nucleotide sequence ID" value="NZ_JANSWH010000061.1"/>
</dbReference>
<dbReference type="Gene3D" id="3.30.70.270">
    <property type="match status" value="2"/>
</dbReference>
<dbReference type="GO" id="GO:0052621">
    <property type="term" value="F:diguanylate cyclase activity"/>
    <property type="evidence" value="ECO:0007669"/>
    <property type="project" value="TreeGrafter"/>
</dbReference>
<dbReference type="PROSITE" id="PS50110">
    <property type="entry name" value="RESPONSE_REGULATORY"/>
    <property type="match status" value="1"/>
</dbReference>
<dbReference type="Gene3D" id="3.40.50.2300">
    <property type="match status" value="1"/>
</dbReference>
<evidence type="ECO:0000313" key="7">
    <source>
        <dbReference type="EMBL" id="PHU36813.1"/>
    </source>
</evidence>
<accession>A0A2G3E133</accession>
<dbReference type="NCBIfam" id="TIGR00254">
    <property type="entry name" value="GGDEF"/>
    <property type="match status" value="1"/>
</dbReference>
<keyword evidence="3" id="KW-0597">Phosphoprotein</keyword>
<comment type="function">
    <text evidence="2">May play the central regulatory role in sporulation. It may be an element of the effector pathway responsible for the activation of sporulation genes in response to nutritional stress. Spo0A may act in concert with spo0H (a sigma factor) to control the expression of some genes that are critical to the sporulation process.</text>
</comment>
<feature type="domain" description="GGDEF" evidence="6">
    <location>
        <begin position="339"/>
        <end position="431"/>
    </location>
</feature>
<feature type="domain" description="Response regulatory" evidence="5">
    <location>
        <begin position="6"/>
        <end position="122"/>
    </location>
</feature>
<dbReference type="EMBL" id="PDYG01000123">
    <property type="protein sequence ID" value="PHU36813.1"/>
    <property type="molecule type" value="Genomic_DNA"/>
</dbReference>
<dbReference type="GO" id="GO:0000160">
    <property type="term" value="P:phosphorelay signal transduction system"/>
    <property type="evidence" value="ECO:0007669"/>
    <property type="project" value="InterPro"/>
</dbReference>
<dbReference type="InterPro" id="IPR011006">
    <property type="entry name" value="CheY-like_superfamily"/>
</dbReference>
<dbReference type="InterPro" id="IPR000160">
    <property type="entry name" value="GGDEF_dom"/>
</dbReference>
<dbReference type="Proteomes" id="UP000224563">
    <property type="component" value="Unassembled WGS sequence"/>
</dbReference>